<gene>
    <name evidence="4" type="ORF">Ami3637_13260</name>
</gene>
<feature type="region of interest" description="Disordered" evidence="1">
    <location>
        <begin position="184"/>
        <end position="221"/>
    </location>
</feature>
<reference evidence="4 5" key="1">
    <citation type="submission" date="2020-01" db="EMBL/GenBank/DDBJ databases">
        <title>Genomic analysis of Aminipila sp. CBA3637.</title>
        <authorList>
            <person name="Kim Y.B."/>
            <person name="Roh S.W."/>
        </authorList>
    </citation>
    <scope>NUCLEOTIDE SEQUENCE [LARGE SCALE GENOMIC DNA]</scope>
    <source>
        <strain evidence="4 5">CBA3637</strain>
    </source>
</reference>
<dbReference type="Gene3D" id="3.30.457.10">
    <property type="entry name" value="Copper amine oxidase-like, N-terminal domain"/>
    <property type="match status" value="1"/>
</dbReference>
<dbReference type="AlphaFoldDB" id="A0A6P1MKL6"/>
<proteinExistence type="predicted"/>
<evidence type="ECO:0000256" key="1">
    <source>
        <dbReference type="SAM" id="MobiDB-lite"/>
    </source>
</evidence>
<feature type="chain" id="PRO_5026970822" description="Copper amine oxidase-like N-terminal domain-containing protein" evidence="2">
    <location>
        <begin position="25"/>
        <end position="342"/>
    </location>
</feature>
<feature type="signal peptide" evidence="2">
    <location>
        <begin position="1"/>
        <end position="24"/>
    </location>
</feature>
<dbReference type="InterPro" id="IPR012854">
    <property type="entry name" value="Cu_amine_oxidase-like_N"/>
</dbReference>
<name>A0A6P1MKL6_9FIRM</name>
<dbReference type="PROSITE" id="PS51257">
    <property type="entry name" value="PROKAR_LIPOPROTEIN"/>
    <property type="match status" value="1"/>
</dbReference>
<evidence type="ECO:0000259" key="3">
    <source>
        <dbReference type="Pfam" id="PF07833"/>
    </source>
</evidence>
<dbReference type="Pfam" id="PF07833">
    <property type="entry name" value="Cu_amine_oxidN1"/>
    <property type="match status" value="1"/>
</dbReference>
<accession>A0A6P1MKL6</accession>
<dbReference type="KEGG" id="amic:Ami3637_13260"/>
<dbReference type="EMBL" id="CP047591">
    <property type="protein sequence ID" value="QHI73214.1"/>
    <property type="molecule type" value="Genomic_DNA"/>
</dbReference>
<keyword evidence="2" id="KW-0732">Signal</keyword>
<keyword evidence="5" id="KW-1185">Reference proteome</keyword>
<evidence type="ECO:0000313" key="4">
    <source>
        <dbReference type="EMBL" id="QHI73214.1"/>
    </source>
</evidence>
<organism evidence="4 5">
    <name type="scientific">Aminipila terrae</name>
    <dbReference type="NCBI Taxonomy" id="2697030"/>
    <lineage>
        <taxon>Bacteria</taxon>
        <taxon>Bacillati</taxon>
        <taxon>Bacillota</taxon>
        <taxon>Clostridia</taxon>
        <taxon>Peptostreptococcales</taxon>
        <taxon>Anaerovoracaceae</taxon>
        <taxon>Aminipila</taxon>
    </lineage>
</organism>
<feature type="compositionally biased region" description="Basic and acidic residues" evidence="1">
    <location>
        <begin position="184"/>
        <end position="204"/>
    </location>
</feature>
<dbReference type="InterPro" id="IPR036582">
    <property type="entry name" value="Mao_N_sf"/>
</dbReference>
<dbReference type="Proteomes" id="UP000463883">
    <property type="component" value="Chromosome"/>
</dbReference>
<protein>
    <recommendedName>
        <fullName evidence="3">Copper amine oxidase-like N-terminal domain-containing protein</fullName>
    </recommendedName>
</protein>
<dbReference type="RefSeq" id="WP_162362980.1">
    <property type="nucleotide sequence ID" value="NZ_CP047591.1"/>
</dbReference>
<sequence length="342" mass="38858">MKRFLILLMITVLLGTTACMNVYADTKYNQSAAENIVTRIDEYVEPYLGTDTLNNYDNGRAIQCHAFTNYVWRNVFGYDVYSSKCHRTEASNDYDKLGEYINNYARPGDMLRVDGKHSMVITSFDEDTVSGYDWLYNKKERKCTYTWQGVKDWGDGTQKYWLYQIDDSVYNLFEDSGYKVDKLFGPKPGEKMDSSDSGSSKDSDTGQDVQQPDRGDVNRNNYGKIIVQINNPVMTANGTYQNIDSLGTVPVIVNERTLLPVRAIVEAMGGTVGWNNDTRTVSLKYKNTNMEMTIDSTTMKVNGKQVKMDVAPMIINDRTLLPIRYITENMGGRLNGLIPFKP</sequence>
<evidence type="ECO:0000313" key="5">
    <source>
        <dbReference type="Proteomes" id="UP000463883"/>
    </source>
</evidence>
<feature type="domain" description="Copper amine oxidase-like N-terminal" evidence="3">
    <location>
        <begin position="248"/>
        <end position="333"/>
    </location>
</feature>
<dbReference type="SUPFAM" id="SSF55383">
    <property type="entry name" value="Copper amine oxidase, domain N"/>
    <property type="match status" value="1"/>
</dbReference>
<evidence type="ECO:0000256" key="2">
    <source>
        <dbReference type="SAM" id="SignalP"/>
    </source>
</evidence>